<gene>
    <name evidence="1" type="ORF">DXB31_02865</name>
</gene>
<accession>A0A3E5FS04</accession>
<protein>
    <submittedName>
        <fullName evidence="1">Uncharacterized protein</fullName>
    </submittedName>
</protein>
<reference evidence="1 2" key="1">
    <citation type="submission" date="2018-08" db="EMBL/GenBank/DDBJ databases">
        <title>A genome reference for cultivated species of the human gut microbiota.</title>
        <authorList>
            <person name="Zou Y."/>
            <person name="Xue W."/>
            <person name="Luo G."/>
        </authorList>
    </citation>
    <scope>NUCLEOTIDE SEQUENCE [LARGE SCALE GENOMIC DNA]</scope>
    <source>
        <strain evidence="1 2">OM02-6</strain>
    </source>
</reference>
<name>A0A3E5FS04_9FIRM</name>
<evidence type="ECO:0000313" key="1">
    <source>
        <dbReference type="EMBL" id="RGO11719.1"/>
    </source>
</evidence>
<dbReference type="EMBL" id="QSVF01000005">
    <property type="protein sequence ID" value="RGO11719.1"/>
    <property type="molecule type" value="Genomic_DNA"/>
</dbReference>
<evidence type="ECO:0000313" key="2">
    <source>
        <dbReference type="Proteomes" id="UP000261087"/>
    </source>
</evidence>
<sequence length="136" mass="16577">MNTLIIKINNLDQALMLSRAYKEGEIKLNVSKLARELNCSRKTLSRRLNGIAPKKTRHRKRYLDDYKDLIYKYLCDEQRDFDYIDHIYYFMKREHGITCIRSTFFRYIKNNEELNSKFKNNRTGFFIERFETDPDQ</sequence>
<organism evidence="1 2">
    <name type="scientific">Thomasclavelia spiroformis</name>
    <dbReference type="NCBI Taxonomy" id="29348"/>
    <lineage>
        <taxon>Bacteria</taxon>
        <taxon>Bacillati</taxon>
        <taxon>Bacillota</taxon>
        <taxon>Erysipelotrichia</taxon>
        <taxon>Erysipelotrichales</taxon>
        <taxon>Coprobacillaceae</taxon>
        <taxon>Thomasclavelia</taxon>
    </lineage>
</organism>
<comment type="caution">
    <text evidence="1">The sequence shown here is derived from an EMBL/GenBank/DDBJ whole genome shotgun (WGS) entry which is preliminary data.</text>
</comment>
<dbReference type="AlphaFoldDB" id="A0A3E5FS04"/>
<proteinExistence type="predicted"/>
<dbReference type="RefSeq" id="WP_117604605.1">
    <property type="nucleotide sequence ID" value="NZ_CAXVJN010000008.1"/>
</dbReference>
<dbReference type="Proteomes" id="UP000261087">
    <property type="component" value="Unassembled WGS sequence"/>
</dbReference>